<dbReference type="PANTHER" id="PTHR38440">
    <property type="entry name" value="UPF0398 PROTEIN YPSA"/>
    <property type="match status" value="1"/>
</dbReference>
<protein>
    <recommendedName>
        <fullName evidence="3">DUF1273 domain-containing protein</fullName>
    </recommendedName>
</protein>
<evidence type="ECO:0000313" key="1">
    <source>
        <dbReference type="EMBL" id="MFD1045165.1"/>
    </source>
</evidence>
<proteinExistence type="predicted"/>
<sequence length="157" mass="16462">MPRTGVTGHTNLTPATETLVADALRALLDASDLVGVTCLARGADQVFAQVVLELGGRVEVVLPAADYRDREVKPDNQAQFDELLGKSAVVHTMPFTESNPHAYMAASEHVLSTVDSLVAVWDGGPSGGYGGTADVVDAARQRGIHVTVIWPVGSSRG</sequence>
<dbReference type="EMBL" id="JBHTIS010000224">
    <property type="protein sequence ID" value="MFD1045165.1"/>
    <property type="molecule type" value="Genomic_DNA"/>
</dbReference>
<evidence type="ECO:0000313" key="2">
    <source>
        <dbReference type="Proteomes" id="UP001597045"/>
    </source>
</evidence>
<keyword evidence="2" id="KW-1185">Reference proteome</keyword>
<comment type="caution">
    <text evidence="1">The sequence shown here is derived from an EMBL/GenBank/DDBJ whole genome shotgun (WGS) entry which is preliminary data.</text>
</comment>
<reference evidence="2" key="1">
    <citation type="journal article" date="2019" name="Int. J. Syst. Evol. Microbiol.">
        <title>The Global Catalogue of Microorganisms (GCM) 10K type strain sequencing project: providing services to taxonomists for standard genome sequencing and annotation.</title>
        <authorList>
            <consortium name="The Broad Institute Genomics Platform"/>
            <consortium name="The Broad Institute Genome Sequencing Center for Infectious Disease"/>
            <person name="Wu L."/>
            <person name="Ma J."/>
        </authorList>
    </citation>
    <scope>NUCLEOTIDE SEQUENCE [LARGE SCALE GENOMIC DNA]</scope>
    <source>
        <strain evidence="2">JCM 31486</strain>
    </source>
</reference>
<dbReference type="PANTHER" id="PTHR38440:SF1">
    <property type="entry name" value="UPF0398 PROTEIN SPR0331"/>
    <property type="match status" value="1"/>
</dbReference>
<name>A0ABW3M3D1_9PSEU</name>
<dbReference type="Gene3D" id="3.40.50.450">
    <property type="match status" value="1"/>
</dbReference>
<dbReference type="InterPro" id="IPR010697">
    <property type="entry name" value="YspA"/>
</dbReference>
<organism evidence="1 2">
    <name type="scientific">Kibdelosporangium lantanae</name>
    <dbReference type="NCBI Taxonomy" id="1497396"/>
    <lineage>
        <taxon>Bacteria</taxon>
        <taxon>Bacillati</taxon>
        <taxon>Actinomycetota</taxon>
        <taxon>Actinomycetes</taxon>
        <taxon>Pseudonocardiales</taxon>
        <taxon>Pseudonocardiaceae</taxon>
        <taxon>Kibdelosporangium</taxon>
    </lineage>
</organism>
<dbReference type="SUPFAM" id="SSF102405">
    <property type="entry name" value="MCP/YpsA-like"/>
    <property type="match status" value="1"/>
</dbReference>
<gene>
    <name evidence="1" type="ORF">ACFQ1S_05940</name>
</gene>
<evidence type="ECO:0008006" key="3">
    <source>
        <dbReference type="Google" id="ProtNLM"/>
    </source>
</evidence>
<accession>A0ABW3M3D1</accession>
<dbReference type="Proteomes" id="UP001597045">
    <property type="component" value="Unassembled WGS sequence"/>
</dbReference>